<evidence type="ECO:0000256" key="3">
    <source>
        <dbReference type="ARBA" id="ARBA00022833"/>
    </source>
</evidence>
<keyword evidence="2" id="KW-0479">Metal-binding</keyword>
<gene>
    <name evidence="6" type="ORF">PG994_006223</name>
</gene>
<feature type="domain" description="CENP-V/GFA" evidence="5">
    <location>
        <begin position="8"/>
        <end position="138"/>
    </location>
</feature>
<protein>
    <recommendedName>
        <fullName evidence="5">CENP-V/GFA domain-containing protein</fullName>
    </recommendedName>
</protein>
<comment type="similarity">
    <text evidence="1">Belongs to the Gfa family.</text>
</comment>
<dbReference type="EMBL" id="JAQQWL010000006">
    <property type="protein sequence ID" value="KAK8069607.1"/>
    <property type="molecule type" value="Genomic_DNA"/>
</dbReference>
<reference evidence="6 7" key="1">
    <citation type="submission" date="2023-01" db="EMBL/GenBank/DDBJ databases">
        <title>Analysis of 21 Apiospora genomes using comparative genomics revels a genus with tremendous synthesis potential of carbohydrate active enzymes and secondary metabolites.</title>
        <authorList>
            <person name="Sorensen T."/>
        </authorList>
    </citation>
    <scope>NUCLEOTIDE SEQUENCE [LARGE SCALE GENOMIC DNA]</scope>
    <source>
        <strain evidence="6 7">CBS 135458</strain>
    </source>
</reference>
<name>A0ABR1VFG1_9PEZI</name>
<dbReference type="Pfam" id="PF04828">
    <property type="entry name" value="GFA"/>
    <property type="match status" value="1"/>
</dbReference>
<evidence type="ECO:0000313" key="7">
    <source>
        <dbReference type="Proteomes" id="UP001480595"/>
    </source>
</evidence>
<accession>A0ABR1VFG1</accession>
<dbReference type="InterPro" id="IPR006913">
    <property type="entry name" value="CENP-V/GFA"/>
</dbReference>
<organism evidence="6 7">
    <name type="scientific">Apiospora phragmitis</name>
    <dbReference type="NCBI Taxonomy" id="2905665"/>
    <lineage>
        <taxon>Eukaryota</taxon>
        <taxon>Fungi</taxon>
        <taxon>Dikarya</taxon>
        <taxon>Ascomycota</taxon>
        <taxon>Pezizomycotina</taxon>
        <taxon>Sordariomycetes</taxon>
        <taxon>Xylariomycetidae</taxon>
        <taxon>Amphisphaeriales</taxon>
        <taxon>Apiosporaceae</taxon>
        <taxon>Apiospora</taxon>
    </lineage>
</organism>
<dbReference type="PROSITE" id="PS51891">
    <property type="entry name" value="CENP_V_GFA"/>
    <property type="match status" value="1"/>
</dbReference>
<dbReference type="Proteomes" id="UP001480595">
    <property type="component" value="Unassembled WGS sequence"/>
</dbReference>
<dbReference type="PANTHER" id="PTHR33337">
    <property type="entry name" value="GFA DOMAIN-CONTAINING PROTEIN"/>
    <property type="match status" value="1"/>
</dbReference>
<dbReference type="SUPFAM" id="SSF51316">
    <property type="entry name" value="Mss4-like"/>
    <property type="match status" value="1"/>
</dbReference>
<keyword evidence="3" id="KW-0862">Zinc</keyword>
<proteinExistence type="inferred from homology"/>
<dbReference type="RefSeq" id="XP_066716901.1">
    <property type="nucleotide sequence ID" value="XM_066857632.1"/>
</dbReference>
<sequence>MSDSATSRTGSCQCGAVQVQILGKPMEMHLCHCATCQKLSGSIFGAYVTVKDEQLTITVKPGLNEDSTLKTYKDTSGASGNANDHTFCGICGSPILNRSPLMPTMRVVPLGILEPYPLSEDGTAGTEGQEGDDGETWEMKPRMEYWCVRKRKWVGETGAELVFKRQPDTDEDLKKLMTIFGLG</sequence>
<comment type="caution">
    <text evidence="6">The sequence shown here is derived from an EMBL/GenBank/DDBJ whole genome shotgun (WGS) entry which is preliminary data.</text>
</comment>
<evidence type="ECO:0000256" key="4">
    <source>
        <dbReference type="ARBA" id="ARBA00023239"/>
    </source>
</evidence>
<evidence type="ECO:0000256" key="2">
    <source>
        <dbReference type="ARBA" id="ARBA00022723"/>
    </source>
</evidence>
<evidence type="ECO:0000313" key="6">
    <source>
        <dbReference type="EMBL" id="KAK8069607.1"/>
    </source>
</evidence>
<evidence type="ECO:0000259" key="5">
    <source>
        <dbReference type="PROSITE" id="PS51891"/>
    </source>
</evidence>
<dbReference type="PANTHER" id="PTHR33337:SF40">
    <property type="entry name" value="CENP-V_GFA DOMAIN-CONTAINING PROTEIN-RELATED"/>
    <property type="match status" value="1"/>
</dbReference>
<dbReference type="Gene3D" id="3.90.1590.10">
    <property type="entry name" value="glutathione-dependent formaldehyde- activating enzyme (gfa)"/>
    <property type="match status" value="1"/>
</dbReference>
<dbReference type="GeneID" id="92090695"/>
<keyword evidence="7" id="KW-1185">Reference proteome</keyword>
<evidence type="ECO:0000256" key="1">
    <source>
        <dbReference type="ARBA" id="ARBA00005495"/>
    </source>
</evidence>
<dbReference type="InterPro" id="IPR011057">
    <property type="entry name" value="Mss4-like_sf"/>
</dbReference>
<keyword evidence="4" id="KW-0456">Lyase</keyword>